<comment type="domain">
    <text evidence="13">The histidine box domains are involved in binding the catalytic metal ions.</text>
</comment>
<dbReference type="GO" id="GO:0006636">
    <property type="term" value="P:unsaturated fatty acid biosynthetic process"/>
    <property type="evidence" value="ECO:0007669"/>
    <property type="project" value="TreeGrafter"/>
</dbReference>
<evidence type="ECO:0000259" key="15">
    <source>
        <dbReference type="Pfam" id="PF00487"/>
    </source>
</evidence>
<dbReference type="PANTHER" id="PTHR11351">
    <property type="entry name" value="ACYL-COA DESATURASE"/>
    <property type="match status" value="1"/>
</dbReference>
<feature type="domain" description="Fatty acid desaturase" evidence="15">
    <location>
        <begin position="107"/>
        <end position="315"/>
    </location>
</feature>
<accession>A0A9J6FCU9</accession>
<keyword evidence="8 13" id="KW-0560">Oxidoreductase</keyword>
<evidence type="ECO:0000256" key="12">
    <source>
        <dbReference type="ARBA" id="ARBA00023160"/>
    </source>
</evidence>
<dbReference type="OMA" id="AIFTAKW"/>
<name>A0A9J6FCU9_HAELO</name>
<dbReference type="Pfam" id="PF00487">
    <property type="entry name" value="FA_desaturase"/>
    <property type="match status" value="1"/>
</dbReference>
<evidence type="ECO:0000256" key="2">
    <source>
        <dbReference type="ARBA" id="ARBA00009295"/>
    </source>
</evidence>
<comment type="subcellular location">
    <subcellularLocation>
        <location evidence="1">Membrane</location>
        <topology evidence="1">Multi-pass membrane protein</topology>
    </subcellularLocation>
</comment>
<dbReference type="PROSITE" id="PS00476">
    <property type="entry name" value="FATTY_ACID_DESATUR_1"/>
    <property type="match status" value="1"/>
</dbReference>
<evidence type="ECO:0000256" key="4">
    <source>
        <dbReference type="ARBA" id="ARBA00022692"/>
    </source>
</evidence>
<dbReference type="GO" id="GO:0005506">
    <property type="term" value="F:iron ion binding"/>
    <property type="evidence" value="ECO:0007669"/>
    <property type="project" value="TreeGrafter"/>
</dbReference>
<gene>
    <name evidence="16" type="ORF">HPB48_013431</name>
</gene>
<evidence type="ECO:0000256" key="13">
    <source>
        <dbReference type="RuleBase" id="RU000581"/>
    </source>
</evidence>
<keyword evidence="12 13" id="KW-0275">Fatty acid biosynthesis</keyword>
<evidence type="ECO:0000313" key="16">
    <source>
        <dbReference type="EMBL" id="KAH9360456.1"/>
    </source>
</evidence>
<keyword evidence="3 13" id="KW-0444">Lipid biosynthesis</keyword>
<evidence type="ECO:0000256" key="7">
    <source>
        <dbReference type="ARBA" id="ARBA00022989"/>
    </source>
</evidence>
<evidence type="ECO:0000313" key="17">
    <source>
        <dbReference type="Proteomes" id="UP000821853"/>
    </source>
</evidence>
<dbReference type="EMBL" id="JABSTR010000001">
    <property type="protein sequence ID" value="KAH9360456.1"/>
    <property type="molecule type" value="Genomic_DNA"/>
</dbReference>
<dbReference type="InterPro" id="IPR005804">
    <property type="entry name" value="FA_desaturase_dom"/>
</dbReference>
<evidence type="ECO:0000256" key="10">
    <source>
        <dbReference type="ARBA" id="ARBA00023098"/>
    </source>
</evidence>
<dbReference type="InterPro" id="IPR015876">
    <property type="entry name" value="Acyl-CoA_DS"/>
</dbReference>
<dbReference type="GO" id="GO:0004768">
    <property type="term" value="F:stearoyl-CoA 9-desaturase activity"/>
    <property type="evidence" value="ECO:0007669"/>
    <property type="project" value="TreeGrafter"/>
</dbReference>
<dbReference type="Proteomes" id="UP000821853">
    <property type="component" value="Chromosome 1"/>
</dbReference>
<comment type="cofactor">
    <cofactor evidence="13">
        <name>Fe(2+)</name>
        <dbReference type="ChEBI" id="CHEBI:29033"/>
    </cofactor>
</comment>
<evidence type="ECO:0000256" key="6">
    <source>
        <dbReference type="ARBA" id="ARBA00022832"/>
    </source>
</evidence>
<keyword evidence="9" id="KW-0408">Iron</keyword>
<evidence type="ECO:0000256" key="3">
    <source>
        <dbReference type="ARBA" id="ARBA00022516"/>
    </source>
</evidence>
<keyword evidence="10" id="KW-0443">Lipid metabolism</keyword>
<feature type="transmembrane region" description="Helical" evidence="14">
    <location>
        <begin position="115"/>
        <end position="133"/>
    </location>
</feature>
<keyword evidence="6" id="KW-0276">Fatty acid metabolism</keyword>
<evidence type="ECO:0000256" key="5">
    <source>
        <dbReference type="ARBA" id="ARBA00022723"/>
    </source>
</evidence>
<dbReference type="AlphaFoldDB" id="A0A9J6FCU9"/>
<dbReference type="PANTHER" id="PTHR11351:SF31">
    <property type="entry name" value="DESATURASE 1, ISOFORM A-RELATED"/>
    <property type="match status" value="1"/>
</dbReference>
<dbReference type="OrthoDB" id="10260134at2759"/>
<dbReference type="InterPro" id="IPR001522">
    <property type="entry name" value="FADS-1_CS"/>
</dbReference>
<evidence type="ECO:0000256" key="11">
    <source>
        <dbReference type="ARBA" id="ARBA00023136"/>
    </source>
</evidence>
<dbReference type="VEuPathDB" id="VectorBase:HLOH_050453"/>
<feature type="transmembrane region" description="Helical" evidence="14">
    <location>
        <begin position="80"/>
        <end position="103"/>
    </location>
</feature>
<keyword evidence="5" id="KW-0479">Metal-binding</keyword>
<keyword evidence="4 13" id="KW-0812">Transmembrane</keyword>
<feature type="transmembrane region" description="Helical" evidence="14">
    <location>
        <begin position="227"/>
        <end position="247"/>
    </location>
</feature>
<comment type="similarity">
    <text evidence="2 13">Belongs to the fatty acid desaturase type 1 family.</text>
</comment>
<evidence type="ECO:0000256" key="8">
    <source>
        <dbReference type="ARBA" id="ARBA00023002"/>
    </source>
</evidence>
<dbReference type="PRINTS" id="PR00075">
    <property type="entry name" value="FACDDSATRASE"/>
</dbReference>
<keyword evidence="17" id="KW-1185">Reference proteome</keyword>
<comment type="caution">
    <text evidence="16">The sequence shown here is derived from an EMBL/GenBank/DDBJ whole genome shotgun (WGS) entry which is preliminary data.</text>
</comment>
<keyword evidence="11 14" id="KW-0472">Membrane</keyword>
<evidence type="ECO:0000256" key="14">
    <source>
        <dbReference type="SAM" id="Phobius"/>
    </source>
</evidence>
<reference evidence="16 17" key="1">
    <citation type="journal article" date="2020" name="Cell">
        <title>Large-Scale Comparative Analyses of Tick Genomes Elucidate Their Genetic Diversity and Vector Capacities.</title>
        <authorList>
            <consortium name="Tick Genome and Microbiome Consortium (TIGMIC)"/>
            <person name="Jia N."/>
            <person name="Wang J."/>
            <person name="Shi W."/>
            <person name="Du L."/>
            <person name="Sun Y."/>
            <person name="Zhan W."/>
            <person name="Jiang J.F."/>
            <person name="Wang Q."/>
            <person name="Zhang B."/>
            <person name="Ji P."/>
            <person name="Bell-Sakyi L."/>
            <person name="Cui X.M."/>
            <person name="Yuan T.T."/>
            <person name="Jiang B.G."/>
            <person name="Yang W.F."/>
            <person name="Lam T.T."/>
            <person name="Chang Q.C."/>
            <person name="Ding S.J."/>
            <person name="Wang X.J."/>
            <person name="Zhu J.G."/>
            <person name="Ruan X.D."/>
            <person name="Zhao L."/>
            <person name="Wei J.T."/>
            <person name="Ye R.Z."/>
            <person name="Que T.C."/>
            <person name="Du C.H."/>
            <person name="Zhou Y.H."/>
            <person name="Cheng J.X."/>
            <person name="Dai P.F."/>
            <person name="Guo W.B."/>
            <person name="Han X.H."/>
            <person name="Huang E.J."/>
            <person name="Li L.F."/>
            <person name="Wei W."/>
            <person name="Gao Y.C."/>
            <person name="Liu J.Z."/>
            <person name="Shao H.Z."/>
            <person name="Wang X."/>
            <person name="Wang C.C."/>
            <person name="Yang T.C."/>
            <person name="Huo Q.B."/>
            <person name="Li W."/>
            <person name="Chen H.Y."/>
            <person name="Chen S.E."/>
            <person name="Zhou L.G."/>
            <person name="Ni X.B."/>
            <person name="Tian J.H."/>
            <person name="Sheng Y."/>
            <person name="Liu T."/>
            <person name="Pan Y.S."/>
            <person name="Xia L.Y."/>
            <person name="Li J."/>
            <person name="Zhao F."/>
            <person name="Cao W.C."/>
        </authorList>
    </citation>
    <scope>NUCLEOTIDE SEQUENCE [LARGE SCALE GENOMIC DNA]</scope>
    <source>
        <strain evidence="16">HaeL-2018</strain>
    </source>
</reference>
<dbReference type="CDD" id="cd03505">
    <property type="entry name" value="Delta9-FADS-like"/>
    <property type="match status" value="1"/>
</dbReference>
<evidence type="ECO:0000256" key="9">
    <source>
        <dbReference type="ARBA" id="ARBA00023004"/>
    </source>
</evidence>
<proteinExistence type="inferred from homology"/>
<organism evidence="16 17">
    <name type="scientific">Haemaphysalis longicornis</name>
    <name type="common">Bush tick</name>
    <dbReference type="NCBI Taxonomy" id="44386"/>
    <lineage>
        <taxon>Eukaryota</taxon>
        <taxon>Metazoa</taxon>
        <taxon>Ecdysozoa</taxon>
        <taxon>Arthropoda</taxon>
        <taxon>Chelicerata</taxon>
        <taxon>Arachnida</taxon>
        <taxon>Acari</taxon>
        <taxon>Parasitiformes</taxon>
        <taxon>Ixodida</taxon>
        <taxon>Ixodoidea</taxon>
        <taxon>Ixodidae</taxon>
        <taxon>Haemaphysalinae</taxon>
        <taxon>Haemaphysalis</taxon>
    </lineage>
</organism>
<dbReference type="GO" id="GO:0005789">
    <property type="term" value="C:endoplasmic reticulum membrane"/>
    <property type="evidence" value="ECO:0007669"/>
    <property type="project" value="TreeGrafter"/>
</dbReference>
<keyword evidence="7 14" id="KW-1133">Transmembrane helix</keyword>
<sequence>MEAIDIPDTTGRFSFHKARFFAGQGLIPCAQSSRRAMAPRTETTTIVTTEARSKVDLEPASVQDSGPVEMQPKEQEPMEIIWINVFKILVIHVMALYGAYLAVFEAKWMTLHFTLLYIICSGLSVTAGAHRLWSHRAYKAKLPLRIFLMLFNCMAGQNDIYDWVRDHRVHHKYSETDADPHNVNRGFFFAHVGWLMCHKHSEVTKKGKAIDCSDVANDPVVKFQRRYHIPMTILFCFIVPTVIPYRYWGESRWNAFFVAAILRWVFQLNSTWLVNSAAHIWGQKPYDKNISPAENFLVSFLAIGEGFHNYHHTFPWDYSTSELGWKLNLSTMFIDLMAKIGWAYDLRKPTRDMVDQRIARTGDGSHATLRHHHHHEHEY</sequence>
<protein>
    <recommendedName>
        <fullName evidence="15">Fatty acid desaturase domain-containing protein</fullName>
    </recommendedName>
</protein>
<evidence type="ECO:0000256" key="1">
    <source>
        <dbReference type="ARBA" id="ARBA00004141"/>
    </source>
</evidence>